<accession>A0A381YKB8</accession>
<dbReference type="GO" id="GO:0002098">
    <property type="term" value="P:tRNA wobble uridine modification"/>
    <property type="evidence" value="ECO:0007669"/>
    <property type="project" value="TreeGrafter"/>
</dbReference>
<reference evidence="9" key="1">
    <citation type="submission" date="2018-05" db="EMBL/GenBank/DDBJ databases">
        <authorList>
            <person name="Lanie J.A."/>
            <person name="Ng W.-L."/>
            <person name="Kazmierczak K.M."/>
            <person name="Andrzejewski T.M."/>
            <person name="Davidsen T.M."/>
            <person name="Wayne K.J."/>
            <person name="Tettelin H."/>
            <person name="Glass J.I."/>
            <person name="Rusch D."/>
            <person name="Podicherti R."/>
            <person name="Tsui H.-C.T."/>
            <person name="Winkler M.E."/>
        </authorList>
    </citation>
    <scope>NUCLEOTIDE SEQUENCE</scope>
</reference>
<evidence type="ECO:0000313" key="9">
    <source>
        <dbReference type="EMBL" id="SVA77506.1"/>
    </source>
</evidence>
<keyword evidence="2" id="KW-0963">Cytoplasm</keyword>
<dbReference type="NCBIfam" id="TIGR00137">
    <property type="entry name" value="gid_trmFO"/>
    <property type="match status" value="1"/>
</dbReference>
<dbReference type="NCBIfam" id="NF003739">
    <property type="entry name" value="PRK05335.1"/>
    <property type="match status" value="1"/>
</dbReference>
<keyword evidence="4" id="KW-0285">Flavoprotein</keyword>
<evidence type="ECO:0000256" key="6">
    <source>
        <dbReference type="ARBA" id="ARBA00022827"/>
    </source>
</evidence>
<dbReference type="Gene3D" id="3.50.50.60">
    <property type="entry name" value="FAD/NAD(P)-binding domain"/>
    <property type="match status" value="2"/>
</dbReference>
<dbReference type="GO" id="GO:0005829">
    <property type="term" value="C:cytosol"/>
    <property type="evidence" value="ECO:0007669"/>
    <property type="project" value="TreeGrafter"/>
</dbReference>
<feature type="domain" description="Rhodanese" evidence="8">
    <location>
        <begin position="4"/>
        <end position="40"/>
    </location>
</feature>
<protein>
    <recommendedName>
        <fullName evidence="8">Rhodanese domain-containing protein</fullName>
    </recommendedName>
</protein>
<keyword evidence="6" id="KW-0274">FAD</keyword>
<dbReference type="GO" id="GO:0050660">
    <property type="term" value="F:flavin adenine dinucleotide binding"/>
    <property type="evidence" value="ECO:0007669"/>
    <property type="project" value="InterPro"/>
</dbReference>
<dbReference type="InterPro" id="IPR004417">
    <property type="entry name" value="TrmFO"/>
</dbReference>
<evidence type="ECO:0000256" key="7">
    <source>
        <dbReference type="ARBA" id="ARBA00022857"/>
    </source>
</evidence>
<comment type="cofactor">
    <cofactor evidence="1">
        <name>FAD</name>
        <dbReference type="ChEBI" id="CHEBI:57692"/>
    </cofactor>
</comment>
<dbReference type="SUPFAM" id="SSF51905">
    <property type="entry name" value="FAD/NAD(P)-binding domain"/>
    <property type="match status" value="1"/>
</dbReference>
<name>A0A381YKB8_9ZZZZ</name>
<evidence type="ECO:0000256" key="1">
    <source>
        <dbReference type="ARBA" id="ARBA00001974"/>
    </source>
</evidence>
<feature type="non-terminal residue" evidence="9">
    <location>
        <position position="396"/>
    </location>
</feature>
<dbReference type="GO" id="GO:0030488">
    <property type="term" value="P:tRNA methylation"/>
    <property type="evidence" value="ECO:0007669"/>
    <property type="project" value="TreeGrafter"/>
</dbReference>
<dbReference type="EMBL" id="UINC01018450">
    <property type="protein sequence ID" value="SVA77506.1"/>
    <property type="molecule type" value="Genomic_DNA"/>
</dbReference>
<keyword evidence="7" id="KW-0521">NADP</keyword>
<proteinExistence type="inferred from homology"/>
<dbReference type="HAMAP" id="MF_01037">
    <property type="entry name" value="TrmFO"/>
    <property type="match status" value="1"/>
</dbReference>
<dbReference type="InterPro" id="IPR001763">
    <property type="entry name" value="Rhodanese-like_dom"/>
</dbReference>
<evidence type="ECO:0000256" key="5">
    <source>
        <dbReference type="ARBA" id="ARBA00022679"/>
    </source>
</evidence>
<dbReference type="GO" id="GO:0047151">
    <property type="term" value="F:tRNA (uracil(54)-C5)-methyltransferase activity, 5,10-methylenetetrahydrofolate-dependent"/>
    <property type="evidence" value="ECO:0007669"/>
    <property type="project" value="InterPro"/>
</dbReference>
<dbReference type="InterPro" id="IPR002218">
    <property type="entry name" value="MnmG-rel"/>
</dbReference>
<keyword evidence="5" id="KW-0808">Transferase</keyword>
<evidence type="ECO:0000256" key="4">
    <source>
        <dbReference type="ARBA" id="ARBA00022630"/>
    </source>
</evidence>
<dbReference type="PANTHER" id="PTHR11806">
    <property type="entry name" value="GLUCOSE INHIBITED DIVISION PROTEIN A"/>
    <property type="match status" value="1"/>
</dbReference>
<sequence>MPTTPVVTVIGGGMAGCEAAWQLAKRGVRVRLYEMRPVKRTPVHKTDALAEMVCSNSLRSDSLDNAVGLLHEEMRRLDSLFLSSADNNRVPAGKALAVDRNRFAREITKRLATVNEVEIVREEFTEIPEGPCIIATGPLTSEALSQKIRELTGSEHLYFYDAISPIVLADTIDTNKTFAASRYDKGGADYINCPFTREEFDRFYTELMGAETHELPDFERKLFFEGCLPIEEIGRRGPETLLYGPMKPVGLTDPRISERPHAVAQLRQDDIAADHYSLVGFQTRLKWGPQEKVLRLIPGLEKAEFVRLGTVHRNTYINAPRLLSETLQTRARGDLYFAGQIAGTEGYVESAGGGLLAGIYCGMALLDGGINPVPRTTALGSLAFYISHARALNYQP</sequence>
<evidence type="ECO:0000256" key="3">
    <source>
        <dbReference type="ARBA" id="ARBA00022603"/>
    </source>
</evidence>
<keyword evidence="3" id="KW-0489">Methyltransferase</keyword>
<dbReference type="InterPro" id="IPR040131">
    <property type="entry name" value="MnmG_N"/>
</dbReference>
<dbReference type="Pfam" id="PF01134">
    <property type="entry name" value="GIDA"/>
    <property type="match status" value="1"/>
</dbReference>
<evidence type="ECO:0000259" key="8">
    <source>
        <dbReference type="PROSITE" id="PS50206"/>
    </source>
</evidence>
<gene>
    <name evidence="9" type="ORF">METZ01_LOCUS130360</name>
</gene>
<organism evidence="9">
    <name type="scientific">marine metagenome</name>
    <dbReference type="NCBI Taxonomy" id="408172"/>
    <lineage>
        <taxon>unclassified sequences</taxon>
        <taxon>metagenomes</taxon>
        <taxon>ecological metagenomes</taxon>
    </lineage>
</organism>
<dbReference type="InterPro" id="IPR036188">
    <property type="entry name" value="FAD/NAD-bd_sf"/>
</dbReference>
<dbReference type="PROSITE" id="PS50206">
    <property type="entry name" value="RHODANESE_3"/>
    <property type="match status" value="1"/>
</dbReference>
<dbReference type="PANTHER" id="PTHR11806:SF2">
    <property type="entry name" value="METHYLENETETRAHYDROFOLATE--TRNA-(URACIL-5-)-METHYLTRANSFERASE TRMFO"/>
    <property type="match status" value="1"/>
</dbReference>
<dbReference type="AlphaFoldDB" id="A0A381YKB8"/>
<evidence type="ECO:0000256" key="2">
    <source>
        <dbReference type="ARBA" id="ARBA00022490"/>
    </source>
</evidence>